<organism evidence="3 4">
    <name type="scientific">Trichoderma gamsii</name>
    <dbReference type="NCBI Taxonomy" id="398673"/>
    <lineage>
        <taxon>Eukaryota</taxon>
        <taxon>Fungi</taxon>
        <taxon>Dikarya</taxon>
        <taxon>Ascomycota</taxon>
        <taxon>Pezizomycotina</taxon>
        <taxon>Sordariomycetes</taxon>
        <taxon>Hypocreomycetidae</taxon>
        <taxon>Hypocreales</taxon>
        <taxon>Hypocreaceae</taxon>
        <taxon>Trichoderma</taxon>
    </lineage>
</organism>
<dbReference type="Proteomes" id="UP000054821">
    <property type="component" value="Unassembled WGS sequence"/>
</dbReference>
<proteinExistence type="predicted"/>
<dbReference type="PANTHER" id="PTHR13318:SF95">
    <property type="entry name" value="F-BOX PROTEIN YLR352W"/>
    <property type="match status" value="1"/>
</dbReference>
<comment type="caution">
    <text evidence="3">The sequence shown here is derived from an EMBL/GenBank/DDBJ whole genome shotgun (WGS) entry which is preliminary data.</text>
</comment>
<feature type="compositionally biased region" description="Acidic residues" evidence="1">
    <location>
        <begin position="78"/>
        <end position="99"/>
    </location>
</feature>
<dbReference type="InterPro" id="IPR006553">
    <property type="entry name" value="Leu-rich_rpt_Cys-con_subtyp"/>
</dbReference>
<dbReference type="InterPro" id="IPR032675">
    <property type="entry name" value="LRR_dom_sf"/>
</dbReference>
<sequence>MLVFHTLAYPPLCCNADQYDCLGPVDASMIKARMGGQVVILLGRNQSALTDFLASHNISAAQIRADADRRRQQAVENGETEETTEAGEVEPTEENEVSETVEVSVTAVEASAAGRGTRSRNAAAEKKAKALDKIKASKAFKKRKKNADDDEYDDEIAQAIFEERSAPLPGQMENCEICGKRFTVTPYSVAGPDGGLLCAPCGREIAKDREGQPKKKPRKQTGGVGSRRTLQSRMLDGDVGTKSLATLCVQTLAKNVDLAESLGDLPEHLIDKIARIFSKRRLLKPDTLPLFTQPTTEVLHIYDGAKLGHQDFISIFQVASNLKKFKVRCAVQFKDEVMDYLLSRDILLESFYLHGANLLSEDKWHEFLAAKGKSLKELQVYFTDRHFGDETLGLLKEYCPNLSRLKVCHNQKVTDVGVIAIGNLPSLRHLSLELQQDSSAEALRTCITQVGKDLRTLSFKIVPDADDSVLEAIHNTCRSLAKLRITESETMTDKGFAKLFADWENPPLDFVDLQKCRQLDAAHPRANPDGIGLCSEGFKALMKHSGHALRTLNVHACRHISREAFEEVFGGTKEYPELRRLEISFCEEVTDFILGSIFRTCPNIKEVNVFGCMKVKDVRVPRGVILVGVPNAQGMITEGTD</sequence>
<dbReference type="AlphaFoldDB" id="A0A2P4ZRF2"/>
<reference evidence="3 4" key="1">
    <citation type="journal article" date="2016" name="Genome Announc.">
        <title>Draft Whole-Genome Sequence of Trichoderma gamsii T6085, a Promising Biocontrol Agent of Fusarium Head Blight on Wheat.</title>
        <authorList>
            <person name="Baroncelli R."/>
            <person name="Zapparata A."/>
            <person name="Piaggeschi G."/>
            <person name="Sarrocco S."/>
            <person name="Vannacci G."/>
        </authorList>
    </citation>
    <scope>NUCLEOTIDE SEQUENCE [LARGE SCALE GENOMIC DNA]</scope>
    <source>
        <strain evidence="3 4">T6085</strain>
    </source>
</reference>
<feature type="domain" description="DNA repair protein rhp7 treble clef" evidence="2">
    <location>
        <begin position="169"/>
        <end position="206"/>
    </location>
</feature>
<feature type="region of interest" description="Disordered" evidence="1">
    <location>
        <begin position="69"/>
        <end position="101"/>
    </location>
</feature>
<dbReference type="SMART" id="SM00367">
    <property type="entry name" value="LRR_CC"/>
    <property type="match status" value="5"/>
</dbReference>
<protein>
    <recommendedName>
        <fullName evidence="2">DNA repair protein rhp7 treble clef domain-containing protein</fullName>
    </recommendedName>
</protein>
<evidence type="ECO:0000313" key="3">
    <source>
        <dbReference type="EMBL" id="PON26851.1"/>
    </source>
</evidence>
<dbReference type="FunFam" id="3.80.10.10:FF:000601">
    <property type="entry name" value="DNA repair protein Rad7, protein"/>
    <property type="match status" value="1"/>
</dbReference>
<dbReference type="InterPro" id="IPR056451">
    <property type="entry name" value="Znf_Tbcl_Rhp7"/>
</dbReference>
<dbReference type="PANTHER" id="PTHR13318">
    <property type="entry name" value="PARTNER OF PAIRED, ISOFORM B-RELATED"/>
    <property type="match status" value="1"/>
</dbReference>
<evidence type="ECO:0000256" key="1">
    <source>
        <dbReference type="SAM" id="MobiDB-lite"/>
    </source>
</evidence>
<dbReference type="GO" id="GO:0031146">
    <property type="term" value="P:SCF-dependent proteasomal ubiquitin-dependent protein catabolic process"/>
    <property type="evidence" value="ECO:0007669"/>
    <property type="project" value="TreeGrafter"/>
</dbReference>
<gene>
    <name evidence="3" type="ORF">TGAM01_v204352</name>
</gene>
<evidence type="ECO:0000313" key="4">
    <source>
        <dbReference type="Proteomes" id="UP000054821"/>
    </source>
</evidence>
<dbReference type="RefSeq" id="XP_024405869.1">
    <property type="nucleotide sequence ID" value="XM_024549405.1"/>
</dbReference>
<dbReference type="EMBL" id="JPDN02000012">
    <property type="protein sequence ID" value="PON26851.1"/>
    <property type="molecule type" value="Genomic_DNA"/>
</dbReference>
<dbReference type="SUPFAM" id="SSF52047">
    <property type="entry name" value="RNI-like"/>
    <property type="match status" value="1"/>
</dbReference>
<evidence type="ECO:0000259" key="2">
    <source>
        <dbReference type="Pfam" id="PF23550"/>
    </source>
</evidence>
<feature type="region of interest" description="Disordered" evidence="1">
    <location>
        <begin position="208"/>
        <end position="232"/>
    </location>
</feature>
<keyword evidence="4" id="KW-1185">Reference proteome</keyword>
<dbReference type="Gene3D" id="3.80.10.10">
    <property type="entry name" value="Ribonuclease Inhibitor"/>
    <property type="match status" value="2"/>
</dbReference>
<accession>A0A2P4ZRF2</accession>
<dbReference type="GeneID" id="29988352"/>
<dbReference type="STRING" id="398673.A0A2P4ZRF2"/>
<name>A0A2P4ZRF2_9HYPO</name>
<dbReference type="Pfam" id="PF23550">
    <property type="entry name" value="zf_Tbcl_Rhp7"/>
    <property type="match status" value="1"/>
</dbReference>
<dbReference type="GO" id="GO:0019005">
    <property type="term" value="C:SCF ubiquitin ligase complex"/>
    <property type="evidence" value="ECO:0007669"/>
    <property type="project" value="TreeGrafter"/>
</dbReference>